<evidence type="ECO:0000256" key="7">
    <source>
        <dbReference type="SAM" id="MobiDB-lite"/>
    </source>
</evidence>
<dbReference type="SUPFAM" id="SSF47060">
    <property type="entry name" value="S15/NS1 RNA-binding domain"/>
    <property type="match status" value="1"/>
</dbReference>
<dbReference type="CDD" id="cd00353">
    <property type="entry name" value="Ribosomal_S15p_S13e"/>
    <property type="match status" value="1"/>
</dbReference>
<evidence type="ECO:0000256" key="3">
    <source>
        <dbReference type="ARBA" id="ARBA00064542"/>
    </source>
</evidence>
<dbReference type="GO" id="GO:0022627">
    <property type="term" value="C:cytosolic small ribosomal subunit"/>
    <property type="evidence" value="ECO:0007669"/>
    <property type="project" value="TreeGrafter"/>
</dbReference>
<dbReference type="AlphaFoldDB" id="A0A1F5SNL3"/>
<evidence type="ECO:0000313" key="9">
    <source>
        <dbReference type="Proteomes" id="UP000178925"/>
    </source>
</evidence>
<comment type="function">
    <text evidence="4">Forms an intersubunit bridge (bridge B4) with the 23S rRNA of the 50S subunit in the ribosome.</text>
</comment>
<evidence type="ECO:0000256" key="1">
    <source>
        <dbReference type="ARBA" id="ARBA00022980"/>
    </source>
</evidence>
<dbReference type="HAMAP" id="MF_01343_B">
    <property type="entry name" value="Ribosomal_uS15_B"/>
    <property type="match status" value="1"/>
</dbReference>
<dbReference type="GO" id="GO:0019843">
    <property type="term" value="F:rRNA binding"/>
    <property type="evidence" value="ECO:0007669"/>
    <property type="project" value="UniProtKB-UniRule"/>
</dbReference>
<dbReference type="STRING" id="1797995.A2242_04190"/>
<dbReference type="Pfam" id="PF00312">
    <property type="entry name" value="Ribosomal_S15"/>
    <property type="match status" value="1"/>
</dbReference>
<evidence type="ECO:0000256" key="2">
    <source>
        <dbReference type="ARBA" id="ARBA00023274"/>
    </source>
</evidence>
<feature type="region of interest" description="Disordered" evidence="7">
    <location>
        <begin position="89"/>
        <end position="131"/>
    </location>
</feature>
<organism evidence="8 9">
    <name type="scientific">Candidatus Falkowbacteria bacterium RIFOXYA2_FULL_47_9</name>
    <dbReference type="NCBI Taxonomy" id="1797995"/>
    <lineage>
        <taxon>Bacteria</taxon>
        <taxon>Candidatus Falkowiibacteriota</taxon>
    </lineage>
</organism>
<sequence length="131" mass="15578">MLDKKVKQRIINKYKTHENDTGSSQVQIALLTEEIKQLSEHLSQHKQDHSSRRGLLRKVNERRKLLKYLQKEDEESFKELSGKLKLKIGKKMIEEEEEKKRREEEDLAAARQKAEENEESEEDSTETKEEE</sequence>
<dbReference type="InterPro" id="IPR005290">
    <property type="entry name" value="Ribosomal_uS15_bac-type"/>
</dbReference>
<comment type="function">
    <text evidence="4 6">One of the primary rRNA binding proteins, it binds directly to 16S rRNA where it helps nucleate assembly of the platform of the 30S subunit by binding and bridging several RNA helices of the 16S rRNA.</text>
</comment>
<dbReference type="GO" id="GO:0003735">
    <property type="term" value="F:structural constituent of ribosome"/>
    <property type="evidence" value="ECO:0007669"/>
    <property type="project" value="InterPro"/>
</dbReference>
<dbReference type="PROSITE" id="PS00362">
    <property type="entry name" value="RIBOSOMAL_S15"/>
    <property type="match status" value="1"/>
</dbReference>
<keyword evidence="2 4" id="KW-0687">Ribonucleoprotein</keyword>
<dbReference type="InterPro" id="IPR009068">
    <property type="entry name" value="uS15_NS1_RNA-bd_sf"/>
</dbReference>
<dbReference type="GO" id="GO:0006412">
    <property type="term" value="P:translation"/>
    <property type="evidence" value="ECO:0007669"/>
    <property type="project" value="UniProtKB-UniRule"/>
</dbReference>
<keyword evidence="1 4" id="KW-0689">Ribosomal protein</keyword>
<dbReference type="Gene3D" id="1.10.287.10">
    <property type="entry name" value="S15/NS1, RNA-binding"/>
    <property type="match status" value="1"/>
</dbReference>
<comment type="similarity">
    <text evidence="4 5">Belongs to the universal ribosomal protein uS15 family.</text>
</comment>
<dbReference type="InterPro" id="IPR000589">
    <property type="entry name" value="Ribosomal_uS15"/>
</dbReference>
<dbReference type="PANTHER" id="PTHR23321">
    <property type="entry name" value="RIBOSOMAL PROTEIN S15, BACTERIAL AND ORGANELLAR"/>
    <property type="match status" value="1"/>
</dbReference>
<evidence type="ECO:0000256" key="5">
    <source>
        <dbReference type="RuleBase" id="RU003919"/>
    </source>
</evidence>
<accession>A0A1F5SNL3</accession>
<dbReference type="PANTHER" id="PTHR23321:SF26">
    <property type="entry name" value="SMALL RIBOSOMAL SUBUNIT PROTEIN US15M"/>
    <property type="match status" value="1"/>
</dbReference>
<keyword evidence="4 6" id="KW-0694">RNA-binding</keyword>
<evidence type="ECO:0000256" key="4">
    <source>
        <dbReference type="HAMAP-Rule" id="MF_01343"/>
    </source>
</evidence>
<evidence type="ECO:0000313" key="8">
    <source>
        <dbReference type="EMBL" id="OGF28307.1"/>
    </source>
</evidence>
<dbReference type="NCBIfam" id="TIGR00952">
    <property type="entry name" value="S15_bact"/>
    <property type="match status" value="1"/>
</dbReference>
<reference evidence="8 9" key="1">
    <citation type="journal article" date="2016" name="Nat. Commun.">
        <title>Thousands of microbial genomes shed light on interconnected biogeochemical processes in an aquifer system.</title>
        <authorList>
            <person name="Anantharaman K."/>
            <person name="Brown C.T."/>
            <person name="Hug L.A."/>
            <person name="Sharon I."/>
            <person name="Castelle C.J."/>
            <person name="Probst A.J."/>
            <person name="Thomas B.C."/>
            <person name="Singh A."/>
            <person name="Wilkins M.J."/>
            <person name="Karaoz U."/>
            <person name="Brodie E.L."/>
            <person name="Williams K.H."/>
            <person name="Hubbard S.S."/>
            <person name="Banfield J.F."/>
        </authorList>
    </citation>
    <scope>NUCLEOTIDE SEQUENCE [LARGE SCALE GENOMIC DNA]</scope>
</reference>
<dbReference type="Gene3D" id="6.10.250.3130">
    <property type="match status" value="1"/>
</dbReference>
<gene>
    <name evidence="4" type="primary">rpsO</name>
    <name evidence="8" type="ORF">A2242_04190</name>
</gene>
<evidence type="ECO:0000256" key="6">
    <source>
        <dbReference type="RuleBase" id="RU004524"/>
    </source>
</evidence>
<dbReference type="EMBL" id="MFGC01000012">
    <property type="protein sequence ID" value="OGF28307.1"/>
    <property type="molecule type" value="Genomic_DNA"/>
</dbReference>
<comment type="caution">
    <text evidence="8">The sequence shown here is derived from an EMBL/GenBank/DDBJ whole genome shotgun (WGS) entry which is preliminary data.</text>
</comment>
<feature type="compositionally biased region" description="Acidic residues" evidence="7">
    <location>
        <begin position="116"/>
        <end position="131"/>
    </location>
</feature>
<dbReference type="Proteomes" id="UP000178925">
    <property type="component" value="Unassembled WGS sequence"/>
</dbReference>
<dbReference type="SMART" id="SM01387">
    <property type="entry name" value="Ribosomal_S15"/>
    <property type="match status" value="1"/>
</dbReference>
<protein>
    <recommendedName>
        <fullName evidence="4">Small ribosomal subunit protein uS15</fullName>
    </recommendedName>
</protein>
<name>A0A1F5SNL3_9BACT</name>
<keyword evidence="4 6" id="KW-0699">rRNA-binding</keyword>
<comment type="subunit">
    <text evidence="3 4">Part of the 30S ribosomal subunit. Forms a bridge to the 50S subunit in the 70S ribosome, contacting the 23S rRNA.</text>
</comment>
<dbReference type="FunFam" id="1.10.287.10:FF:000002">
    <property type="entry name" value="30S ribosomal protein S15"/>
    <property type="match status" value="1"/>
</dbReference>
<proteinExistence type="inferred from homology"/>